<reference evidence="2" key="1">
    <citation type="journal article" date="2021" name="PeerJ">
        <title>Extensive microbial diversity within the chicken gut microbiome revealed by metagenomics and culture.</title>
        <authorList>
            <person name="Gilroy R."/>
            <person name="Ravi A."/>
            <person name="Getino M."/>
            <person name="Pursley I."/>
            <person name="Horton D.L."/>
            <person name="Alikhan N.F."/>
            <person name="Baker D."/>
            <person name="Gharbi K."/>
            <person name="Hall N."/>
            <person name="Watson M."/>
            <person name="Adriaenssens E.M."/>
            <person name="Foster-Nyarko E."/>
            <person name="Jarju S."/>
            <person name="Secka A."/>
            <person name="Antonio M."/>
            <person name="Oren A."/>
            <person name="Chaudhuri R.R."/>
            <person name="La Ragione R."/>
            <person name="Hildebrand F."/>
            <person name="Pallen M.J."/>
        </authorList>
    </citation>
    <scope>NUCLEOTIDE SEQUENCE</scope>
    <source>
        <strain evidence="2">CHK187-5294</strain>
    </source>
</reference>
<name>A0A9D2D042_9FIRM</name>
<sequence>MHKIYTYIAGARREYCEDALYADERCAFVIDGATGVSGERVTDAETDAAWFARRYRAYLCAALHEDREIEDILADGVRAVAAEYLRFDGADRVKDKPSAVVSVVRERGGYLEYYSLGDTVAVIRKKSGEVLHILDTRLVELDNINFGRMKEIAARTGKTLREAFADIRPYILQNRAKMNTPEGYGALSHTTDGLDTALTGKIPLCEVRDVLVFSDGFAEIYDLFGLYPSPAALIEEVSANGILPALGRLHAAQDADPDCEKFVRNKLRDDISVVYAEI</sequence>
<protein>
    <submittedName>
        <fullName evidence="2">Protein phosphatase 2C domain-containing protein</fullName>
    </submittedName>
</protein>
<evidence type="ECO:0000313" key="3">
    <source>
        <dbReference type="Proteomes" id="UP000824132"/>
    </source>
</evidence>
<evidence type="ECO:0000259" key="1">
    <source>
        <dbReference type="Pfam" id="PF13672"/>
    </source>
</evidence>
<dbReference type="InterPro" id="IPR001932">
    <property type="entry name" value="PPM-type_phosphatase-like_dom"/>
</dbReference>
<dbReference type="SUPFAM" id="SSF81606">
    <property type="entry name" value="PP2C-like"/>
    <property type="match status" value="1"/>
</dbReference>
<gene>
    <name evidence="2" type="ORF">H9727_07270</name>
</gene>
<dbReference type="Proteomes" id="UP000824132">
    <property type="component" value="Unassembled WGS sequence"/>
</dbReference>
<dbReference type="AlphaFoldDB" id="A0A9D2D042"/>
<accession>A0A9D2D042</accession>
<dbReference type="Pfam" id="PF13672">
    <property type="entry name" value="PP2C_2"/>
    <property type="match status" value="1"/>
</dbReference>
<dbReference type="EMBL" id="DXCL01000043">
    <property type="protein sequence ID" value="HIZ04070.1"/>
    <property type="molecule type" value="Genomic_DNA"/>
</dbReference>
<evidence type="ECO:0000313" key="2">
    <source>
        <dbReference type="EMBL" id="HIZ04070.1"/>
    </source>
</evidence>
<proteinExistence type="predicted"/>
<comment type="caution">
    <text evidence="2">The sequence shown here is derived from an EMBL/GenBank/DDBJ whole genome shotgun (WGS) entry which is preliminary data.</text>
</comment>
<reference evidence="2" key="2">
    <citation type="submission" date="2021-04" db="EMBL/GenBank/DDBJ databases">
        <authorList>
            <person name="Gilroy R."/>
        </authorList>
    </citation>
    <scope>NUCLEOTIDE SEQUENCE</scope>
    <source>
        <strain evidence="2">CHK187-5294</strain>
    </source>
</reference>
<dbReference type="InterPro" id="IPR036457">
    <property type="entry name" value="PPM-type-like_dom_sf"/>
</dbReference>
<dbReference type="Gene3D" id="3.60.40.10">
    <property type="entry name" value="PPM-type phosphatase domain"/>
    <property type="match status" value="1"/>
</dbReference>
<feature type="domain" description="PPM-type phosphatase" evidence="1">
    <location>
        <begin position="14"/>
        <end position="219"/>
    </location>
</feature>
<organism evidence="2 3">
    <name type="scientific">Candidatus Borkfalkia avistercoris</name>
    <dbReference type="NCBI Taxonomy" id="2838504"/>
    <lineage>
        <taxon>Bacteria</taxon>
        <taxon>Bacillati</taxon>
        <taxon>Bacillota</taxon>
        <taxon>Clostridia</taxon>
        <taxon>Christensenellales</taxon>
        <taxon>Christensenellaceae</taxon>
        <taxon>Candidatus Borkfalkia</taxon>
    </lineage>
</organism>